<dbReference type="Gene3D" id="6.10.250.1630">
    <property type="match status" value="2"/>
</dbReference>
<dbReference type="InterPro" id="IPR043502">
    <property type="entry name" value="DNA/RNA_pol_sf"/>
</dbReference>
<dbReference type="Gene3D" id="3.30.70.270">
    <property type="match status" value="1"/>
</dbReference>
<dbReference type="Pfam" id="PF21999">
    <property type="entry name" value="IMS_HHH_1"/>
    <property type="match status" value="1"/>
</dbReference>
<feature type="region of interest" description="Disordered" evidence="4">
    <location>
        <begin position="537"/>
        <end position="570"/>
    </location>
</feature>
<dbReference type="InterPro" id="IPR017961">
    <property type="entry name" value="DNA_pol_Y-fam_little_finger"/>
</dbReference>
<evidence type="ECO:0000313" key="6">
    <source>
        <dbReference type="EMBL" id="KAK6494406.1"/>
    </source>
</evidence>
<name>A0ABR1ABE1_HUSHU</name>
<dbReference type="Gene3D" id="3.30.1490.100">
    <property type="entry name" value="DNA polymerase, Y-family, little finger domain"/>
    <property type="match status" value="1"/>
</dbReference>
<proteinExistence type="inferred from homology"/>
<dbReference type="Pfam" id="PF00817">
    <property type="entry name" value="IMS"/>
    <property type="match status" value="1"/>
</dbReference>
<dbReference type="PANTHER" id="PTHR46404">
    <property type="entry name" value="DNA POLYMERASE IOTA"/>
    <property type="match status" value="1"/>
</dbReference>
<dbReference type="PROSITE" id="PS50173">
    <property type="entry name" value="UMUC"/>
    <property type="match status" value="1"/>
</dbReference>
<dbReference type="InterPro" id="IPR053848">
    <property type="entry name" value="IMS_HHH_1"/>
</dbReference>
<dbReference type="PANTHER" id="PTHR46404:SF1">
    <property type="entry name" value="DNA POLYMERASE IOTA"/>
    <property type="match status" value="1"/>
</dbReference>
<dbReference type="EMBL" id="JAHFZB010000001">
    <property type="protein sequence ID" value="KAK6494406.1"/>
    <property type="molecule type" value="Genomic_DNA"/>
</dbReference>
<dbReference type="InterPro" id="IPR001126">
    <property type="entry name" value="UmuC"/>
</dbReference>
<evidence type="ECO:0000256" key="1">
    <source>
        <dbReference type="ARBA" id="ARBA00010945"/>
    </source>
</evidence>
<feature type="region of interest" description="Disordered" evidence="4">
    <location>
        <begin position="736"/>
        <end position="763"/>
    </location>
</feature>
<evidence type="ECO:0000256" key="4">
    <source>
        <dbReference type="SAM" id="MobiDB-lite"/>
    </source>
</evidence>
<comment type="caution">
    <text evidence="6">The sequence shown here is derived from an EMBL/GenBank/DDBJ whole genome shotgun (WGS) entry which is preliminary data.</text>
</comment>
<keyword evidence="3" id="KW-0808">Transferase</keyword>
<sequence>MISTLCRLLKLPQSACQAMEYSNDDDEPQFGMDEDEDDTEWRYSSFDVAEDIRPAEVFLSSSCSSEVASGSVFHGKGPHRRQNNNRVILHFDLDCFYAQVEMIRNPELRDKPLGVQQKYLVVTCNYVARKHGVNKLMSVIDAKEKCPQLILVSGEDLTHYREISYKVTELLEEYSPLVERLGFDENFVDATELVEKRLRHVASSDVSVNGHIYNNQSIDPRVEEHIRLAVGSQIAAELRTALYKKLGLTGCAGIATNKTLSKLVSGIFKPNQQTTLLPESTALLLSCLEHLKKVPGVGYRTAQKLQSLGLSRIQDLQVFPLATLEKVLGAAAAQRIHSLSHGVDEAPVTPSGPPQSLSDEDSFRNISTETEVVQKIEELLTNLLDRMQKDGRQPRTVRLTIRRFSATNKWFNRESRQCPIPNHIGQRITTGNPDVMAPLVDILMKLFRKMIDLKAPFHLTLLNVCLSNLQPASTSTRSSIGFFLKHPSQSSFKLNSSICSQGESGTSTHAKNQVLSRHKHFDIAAGDLKETNIMTASGESEADSKNLPDKQQIKSGSSSPGTDLYLPPGIDPEVFRQLPEDIQREITSTISTTLSSGAYKQNKMTLQKTASKGDISHFLRQNPQCESLISSTAKAESSHSLSVECRQDAQIQPNNIDYSSTQVAGSSGGHTEPHSSSSMDADPVDLQTINRADQVPSHVDPKVFSELPAELQQELLNEWKQQETVSKIHVNKHIGKARTAKETKQTSAKSTQSNSLFKYFKPT</sequence>
<evidence type="ECO:0000313" key="7">
    <source>
        <dbReference type="Proteomes" id="UP001369086"/>
    </source>
</evidence>
<dbReference type="Gene3D" id="3.40.1170.60">
    <property type="match status" value="1"/>
</dbReference>
<dbReference type="InterPro" id="IPR025527">
    <property type="entry name" value="HUWE1/Rev1_UBM"/>
</dbReference>
<dbReference type="SUPFAM" id="SSF56672">
    <property type="entry name" value="DNA/RNA polymerases"/>
    <property type="match status" value="1"/>
</dbReference>
<feature type="region of interest" description="Disordered" evidence="4">
    <location>
        <begin position="342"/>
        <end position="361"/>
    </location>
</feature>
<reference evidence="6 7" key="1">
    <citation type="submission" date="2021-05" db="EMBL/GenBank/DDBJ databases">
        <authorList>
            <person name="Zahm M."/>
            <person name="Klopp C."/>
            <person name="Cabau C."/>
            <person name="Kuhl H."/>
            <person name="Suciu R."/>
            <person name="Ciorpac M."/>
            <person name="Holostenco D."/>
            <person name="Gessner J."/>
            <person name="Wuertz S."/>
            <person name="Hohne C."/>
            <person name="Stock M."/>
            <person name="Gislard M."/>
            <person name="Lluch J."/>
            <person name="Milhes M."/>
            <person name="Lampietro C."/>
            <person name="Lopez Roques C."/>
            <person name="Donnadieu C."/>
            <person name="Du K."/>
            <person name="Schartl M."/>
            <person name="Guiguen Y."/>
        </authorList>
    </citation>
    <scope>NUCLEOTIDE SEQUENCE [LARGE SCALE GENOMIC DNA]</scope>
    <source>
        <strain evidence="6">Hh-F2</strain>
        <tissue evidence="6">Blood</tissue>
    </source>
</reference>
<evidence type="ECO:0000259" key="5">
    <source>
        <dbReference type="PROSITE" id="PS50173"/>
    </source>
</evidence>
<accession>A0ABR1ABE1</accession>
<protein>
    <submittedName>
        <fullName evidence="6">DNA polymerase iota isoform X1</fullName>
    </submittedName>
</protein>
<organism evidence="6 7">
    <name type="scientific">Huso huso</name>
    <name type="common">Beluga</name>
    <name type="synonym">Acipenser huso</name>
    <dbReference type="NCBI Taxonomy" id="61971"/>
    <lineage>
        <taxon>Eukaryota</taxon>
        <taxon>Metazoa</taxon>
        <taxon>Chordata</taxon>
        <taxon>Craniata</taxon>
        <taxon>Vertebrata</taxon>
        <taxon>Euteleostomi</taxon>
        <taxon>Actinopterygii</taxon>
        <taxon>Chondrostei</taxon>
        <taxon>Acipenseriformes</taxon>
        <taxon>Acipenseridae</taxon>
        <taxon>Huso</taxon>
    </lineage>
</organism>
<dbReference type="Proteomes" id="UP001369086">
    <property type="component" value="Unassembled WGS sequence"/>
</dbReference>
<gene>
    <name evidence="6" type="ORF">HHUSO_G974</name>
</gene>
<evidence type="ECO:0000256" key="3">
    <source>
        <dbReference type="ARBA" id="ARBA00022679"/>
    </source>
</evidence>
<feature type="compositionally biased region" description="Basic and acidic residues" evidence="4">
    <location>
        <begin position="542"/>
        <end position="552"/>
    </location>
</feature>
<feature type="region of interest" description="Disordered" evidence="4">
    <location>
        <begin position="658"/>
        <end position="682"/>
    </location>
</feature>
<feature type="compositionally biased region" description="Polar residues" evidence="4">
    <location>
        <begin position="745"/>
        <end position="756"/>
    </location>
</feature>
<dbReference type="InterPro" id="IPR036775">
    <property type="entry name" value="DNA_pol_Y-fam_lit_finger_sf"/>
</dbReference>
<keyword evidence="2" id="KW-0237">DNA synthesis</keyword>
<dbReference type="Pfam" id="PF14377">
    <property type="entry name" value="UBM"/>
    <property type="match status" value="2"/>
</dbReference>
<dbReference type="SUPFAM" id="SSF100879">
    <property type="entry name" value="Lesion bypass DNA polymerase (Y-family), little finger domain"/>
    <property type="match status" value="1"/>
</dbReference>
<keyword evidence="7" id="KW-1185">Reference proteome</keyword>
<comment type="similarity">
    <text evidence="1">Belongs to the DNA polymerase type-Y family.</text>
</comment>
<evidence type="ECO:0000256" key="2">
    <source>
        <dbReference type="ARBA" id="ARBA00022634"/>
    </source>
</evidence>
<feature type="domain" description="UmuC" evidence="5">
    <location>
        <begin position="88"/>
        <end position="298"/>
    </location>
</feature>
<dbReference type="PIRSF" id="PIRSF036603">
    <property type="entry name" value="DPol_eta"/>
    <property type="match status" value="1"/>
</dbReference>
<dbReference type="Pfam" id="PF11799">
    <property type="entry name" value="IMS_C"/>
    <property type="match status" value="1"/>
</dbReference>
<dbReference type="Gene3D" id="1.10.150.20">
    <property type="entry name" value="5' to 3' exonuclease, C-terminal subdomain"/>
    <property type="match status" value="1"/>
</dbReference>
<dbReference type="InterPro" id="IPR043128">
    <property type="entry name" value="Rev_trsase/Diguanyl_cyclase"/>
</dbReference>